<proteinExistence type="predicted"/>
<evidence type="ECO:0000256" key="1">
    <source>
        <dbReference type="SAM" id="Coils"/>
    </source>
</evidence>
<dbReference type="EMBL" id="MN740407">
    <property type="protein sequence ID" value="QHU05129.1"/>
    <property type="molecule type" value="Genomic_DNA"/>
</dbReference>
<accession>A0A6C0JHR6</accession>
<sequence>MSYYDHSEWLAEQEKEIKRKLEKQQERSAKEKKNVVLGEIKQLKGNQGDLNKVYTKKEIASIKKTELKEVKDELIAEQKQELKEAKTGFEKNVKYYKSQITQLKNDFNKTKKRLSKIDKETLHFIMEGLNEKWEKQWGNSEKKTRRK</sequence>
<evidence type="ECO:0000313" key="2">
    <source>
        <dbReference type="EMBL" id="QHU05129.1"/>
    </source>
</evidence>
<name>A0A6C0JHR6_9ZZZZ</name>
<keyword evidence="1" id="KW-0175">Coiled coil</keyword>
<feature type="coiled-coil region" evidence="1">
    <location>
        <begin position="64"/>
        <end position="120"/>
    </location>
</feature>
<protein>
    <submittedName>
        <fullName evidence="2">Uncharacterized protein</fullName>
    </submittedName>
</protein>
<organism evidence="2">
    <name type="scientific">viral metagenome</name>
    <dbReference type="NCBI Taxonomy" id="1070528"/>
    <lineage>
        <taxon>unclassified sequences</taxon>
        <taxon>metagenomes</taxon>
        <taxon>organismal metagenomes</taxon>
    </lineage>
</organism>
<reference evidence="2" key="1">
    <citation type="journal article" date="2020" name="Nature">
        <title>Giant virus diversity and host interactions through global metagenomics.</title>
        <authorList>
            <person name="Schulz F."/>
            <person name="Roux S."/>
            <person name="Paez-Espino D."/>
            <person name="Jungbluth S."/>
            <person name="Walsh D.A."/>
            <person name="Denef V.J."/>
            <person name="McMahon K.D."/>
            <person name="Konstantinidis K.T."/>
            <person name="Eloe-Fadrosh E.A."/>
            <person name="Kyrpides N.C."/>
            <person name="Woyke T."/>
        </authorList>
    </citation>
    <scope>NUCLEOTIDE SEQUENCE</scope>
    <source>
        <strain evidence="2">GVMAG-M-3300027708-5</strain>
    </source>
</reference>
<dbReference type="AlphaFoldDB" id="A0A6C0JHR6"/>